<dbReference type="Proteomes" id="UP000203368">
    <property type="component" value="Segment"/>
</dbReference>
<evidence type="ECO:0000313" key="2">
    <source>
        <dbReference type="Proteomes" id="UP000203368"/>
    </source>
</evidence>
<dbReference type="GeneID" id="26518023"/>
<dbReference type="RefSeq" id="YP_009189721.1">
    <property type="nucleotide sequence ID" value="NC_028677.1"/>
</dbReference>
<accession>A0A0K2CLP7</accession>
<name>A0A0K2CLP7_9CAUD</name>
<dbReference type="KEGG" id="vg:26518023"/>
<proteinExistence type="predicted"/>
<protein>
    <submittedName>
        <fullName evidence="1">Uncharacterized protein</fullName>
    </submittedName>
</protein>
<dbReference type="EMBL" id="KT372002">
    <property type="protein sequence ID" value="ALA06515.1"/>
    <property type="molecule type" value="Genomic_DNA"/>
</dbReference>
<sequence>MSEVTRHITFSDGDSHEREITAADAMGEIAFAMSQGDLVETSVEEIRTECPEGTSELAEHITYHVVGDDGTRWTYTMTRYYVS</sequence>
<organism evidence="1 2">
    <name type="scientific">Rhodococcus phage CosmicSans</name>
    <dbReference type="NCBI Taxonomy" id="1701851"/>
    <lineage>
        <taxon>Viruses</taxon>
        <taxon>Duplodnaviria</taxon>
        <taxon>Heunggongvirae</taxon>
        <taxon>Uroviricota</taxon>
        <taxon>Caudoviricetes</taxon>
        <taxon>Rerduovirus</taxon>
        <taxon>Rerduovirus RER2</taxon>
    </lineage>
</organism>
<evidence type="ECO:0000313" key="1">
    <source>
        <dbReference type="EMBL" id="ALA06515.1"/>
    </source>
</evidence>
<gene>
    <name evidence="1" type="ORF">SEA_COSMICSANS_68</name>
</gene>
<reference evidence="1 2" key="1">
    <citation type="submission" date="2015-08" db="EMBL/GenBank/DDBJ databases">
        <authorList>
            <person name="Adesuyi A.O."/>
            <person name="Belay S."/>
            <person name="Corso A.D."/>
            <person name="Debo C.J."/>
            <person name="Downie J."/>
            <person name="Durmaz C."/>
            <person name="Espinoza J.R."/>
            <person name="Gilliam M.L."/>
            <person name="Gooden M.C."/>
            <person name="Hervey R.L."/>
            <person name="Ilanchezhian M."/>
            <person name="Kamara A."/>
            <person name="Lanao D.A."/>
            <person name="Malapati S.H."/>
            <person name="Moondra S."/>
            <person name="Mattei A.M."/>
            <person name="May C.J."/>
            <person name="Modlin S.E."/>
            <person name="Sadik I."/>
            <person name="Saulenas K.M."/>
            <person name="Allen E.A."/>
            <person name="Whitaker A.L."/>
            <person name="Awate O.A."/>
            <person name="Gray V.C."/>
            <person name="Buchser W.J."/>
            <person name="Saha M.S."/>
            <person name="Delesalle V.A."/>
            <person name="Bradley K.W."/>
            <person name="Asai D.J."/>
            <person name="Bowman C.A."/>
            <person name="Russell D.A."/>
            <person name="Pope W.H."/>
            <person name="Jacobs-Sera D."/>
            <person name="Hendrix R.W."/>
            <person name="Hatfull G.F."/>
        </authorList>
    </citation>
    <scope>NUCLEOTIDE SEQUENCE [LARGE SCALE GENOMIC DNA]</scope>
</reference>